<evidence type="ECO:0000313" key="1">
    <source>
        <dbReference type="EMBL" id="CUS02777.2"/>
    </source>
</evidence>
<evidence type="ECO:0000313" key="2">
    <source>
        <dbReference type="Proteomes" id="UP000215027"/>
    </source>
</evidence>
<reference evidence="1" key="1">
    <citation type="submission" date="2016-01" db="EMBL/GenBank/DDBJ databases">
        <authorList>
            <person name="Mcilroy J.S."/>
            <person name="Karst M S."/>
            <person name="Albertsen M."/>
        </authorList>
    </citation>
    <scope>NUCLEOTIDE SEQUENCE</scope>
    <source>
        <strain evidence="1">Cfx-K</strain>
    </source>
</reference>
<dbReference type="Proteomes" id="UP000215027">
    <property type="component" value="Chromosome I"/>
</dbReference>
<dbReference type="AlphaFoldDB" id="A0A170PEU1"/>
<gene>
    <name evidence="1" type="ORF">CFX0092_A0899</name>
</gene>
<name>A0A170PEU1_9CHLR</name>
<protein>
    <submittedName>
        <fullName evidence="1">Uncharacterized protein</fullName>
    </submittedName>
</protein>
<dbReference type="KEGG" id="pbf:CFX0092_A0899"/>
<dbReference type="EMBL" id="LN890655">
    <property type="protein sequence ID" value="CUS02777.2"/>
    <property type="molecule type" value="Genomic_DNA"/>
</dbReference>
<sequence>MSINCPSLPRASLDILITTQRATPHCPLPTNHCPLERKHYKKRYKYYSQNPNSLPLNGYVN</sequence>
<accession>A0A170PEU1</accession>
<organism evidence="1 2">
    <name type="scientific">Candidatus Promineifilum breve</name>
    <dbReference type="NCBI Taxonomy" id="1806508"/>
    <lineage>
        <taxon>Bacteria</taxon>
        <taxon>Bacillati</taxon>
        <taxon>Chloroflexota</taxon>
        <taxon>Ardenticatenia</taxon>
        <taxon>Candidatus Promineifilales</taxon>
        <taxon>Candidatus Promineifilaceae</taxon>
        <taxon>Candidatus Promineifilum</taxon>
    </lineage>
</organism>
<proteinExistence type="predicted"/>
<keyword evidence="2" id="KW-1185">Reference proteome</keyword>